<dbReference type="RefSeq" id="WP_345276036.1">
    <property type="nucleotide sequence ID" value="NZ_BAABJW010000002.1"/>
</dbReference>
<dbReference type="InterPro" id="IPR045749">
    <property type="entry name" value="DUF6090"/>
</dbReference>
<dbReference type="EMBL" id="BAABJW010000002">
    <property type="protein sequence ID" value="GAA4806920.1"/>
    <property type="molecule type" value="Genomic_DNA"/>
</dbReference>
<accession>A0ABP9CAA3</accession>
<evidence type="ECO:0000313" key="3">
    <source>
        <dbReference type="Proteomes" id="UP001501433"/>
    </source>
</evidence>
<name>A0ABP9CAA3_9FLAO</name>
<sequence>MIKFFRKIRQKLLSKNKFTKYLLYAIGEIILVVIGILIALQINNQNETKKDKAYETKMLSEINKALDYDLKHFERMIDRLDRLDSVSTTFIDDIHNSKTEFNDTLYDKGYSRWYGLRIGILYQYNPGPFEALKSSGLDKLSNDSLRNSLIEFYDFHFPYNKELVAFADRQYDEDIDDLEAFLSPPFTEEINGKVEVLKKFPKDLYSNIDFLELLRNIRARAQITKNYLNTHTKRMKKVSAQLKKELSN</sequence>
<dbReference type="Proteomes" id="UP001501433">
    <property type="component" value="Unassembled WGS sequence"/>
</dbReference>
<dbReference type="Pfam" id="PF19578">
    <property type="entry name" value="DUF6090"/>
    <property type="match status" value="1"/>
</dbReference>
<keyword evidence="1" id="KW-1133">Transmembrane helix</keyword>
<keyword evidence="3" id="KW-1185">Reference proteome</keyword>
<protein>
    <submittedName>
        <fullName evidence="2">Uncharacterized protein</fullName>
    </submittedName>
</protein>
<reference evidence="3" key="1">
    <citation type="journal article" date="2019" name="Int. J. Syst. Evol. Microbiol.">
        <title>The Global Catalogue of Microorganisms (GCM) 10K type strain sequencing project: providing services to taxonomists for standard genome sequencing and annotation.</title>
        <authorList>
            <consortium name="The Broad Institute Genomics Platform"/>
            <consortium name="The Broad Institute Genome Sequencing Center for Infectious Disease"/>
            <person name="Wu L."/>
            <person name="Ma J."/>
        </authorList>
    </citation>
    <scope>NUCLEOTIDE SEQUENCE [LARGE SCALE GENOMIC DNA]</scope>
    <source>
        <strain evidence="3">JCM 18325</strain>
    </source>
</reference>
<evidence type="ECO:0000256" key="1">
    <source>
        <dbReference type="SAM" id="Phobius"/>
    </source>
</evidence>
<organism evidence="2 3">
    <name type="scientific">Litoribaculum gwangyangense</name>
    <dbReference type="NCBI Taxonomy" id="1130722"/>
    <lineage>
        <taxon>Bacteria</taxon>
        <taxon>Pseudomonadati</taxon>
        <taxon>Bacteroidota</taxon>
        <taxon>Flavobacteriia</taxon>
        <taxon>Flavobacteriales</taxon>
        <taxon>Flavobacteriaceae</taxon>
        <taxon>Litoribaculum</taxon>
    </lineage>
</organism>
<evidence type="ECO:0000313" key="2">
    <source>
        <dbReference type="EMBL" id="GAA4806920.1"/>
    </source>
</evidence>
<keyword evidence="1" id="KW-0812">Transmembrane</keyword>
<comment type="caution">
    <text evidence="2">The sequence shown here is derived from an EMBL/GenBank/DDBJ whole genome shotgun (WGS) entry which is preliminary data.</text>
</comment>
<keyword evidence="1" id="KW-0472">Membrane</keyword>
<proteinExistence type="predicted"/>
<feature type="transmembrane region" description="Helical" evidence="1">
    <location>
        <begin position="21"/>
        <end position="42"/>
    </location>
</feature>
<gene>
    <name evidence="2" type="ORF">GCM10023330_11820</name>
</gene>